<dbReference type="EMBL" id="KB705436">
    <property type="protein sequence ID" value="EMR72562.1"/>
    <property type="molecule type" value="Genomic_DNA"/>
</dbReference>
<dbReference type="OrthoDB" id="5221663at2759"/>
<proteinExistence type="predicted"/>
<accession>M7T7E8</accession>
<keyword evidence="3" id="KW-1185">Reference proteome</keyword>
<sequence>MSDESVGSLLAIIANSINDALRILMFADKRAWGPDEFEQLRLLEETLDEAKKDFQELPALVNGRFYYEHDRKSDSLHELRDLCARFSLHTQNFKDWLRQGGSPIDPVWAVETITLRRELHRAQCRAARRVYDAEQETPTRCLGALQVYRVQQLPPQPPPQAQGQGQEQRRKQQRSRHLEELAACNRTGKFERFGDEDIAFVCDFCDGYLVWDDLREMPSIRAGALPPGGDSQEPLSTSRHQYHSKNGGAAAAAEVEEEAAGAPDQWQATGFARTDGSEKTIVFAPVAIANHRSPEPGEWQARVLCPFCDEYYYEETGDDEVERTRYTQDEGGFESVADFHDHLAWYHTSLLPNPQALLPTSVAGRCAVM</sequence>
<dbReference type="eggNOG" id="ENOG502RP9B">
    <property type="taxonomic scope" value="Eukaryota"/>
</dbReference>
<organism evidence="2 3">
    <name type="scientific">Eutypa lata (strain UCR-EL1)</name>
    <name type="common">Grapevine dieback disease fungus</name>
    <name type="synonym">Eutypa armeniacae</name>
    <dbReference type="NCBI Taxonomy" id="1287681"/>
    <lineage>
        <taxon>Eukaryota</taxon>
        <taxon>Fungi</taxon>
        <taxon>Dikarya</taxon>
        <taxon>Ascomycota</taxon>
        <taxon>Pezizomycotina</taxon>
        <taxon>Sordariomycetes</taxon>
        <taxon>Xylariomycetidae</taxon>
        <taxon>Xylariales</taxon>
        <taxon>Diatrypaceae</taxon>
        <taxon>Eutypa</taxon>
    </lineage>
</organism>
<evidence type="ECO:0000256" key="1">
    <source>
        <dbReference type="SAM" id="MobiDB-lite"/>
    </source>
</evidence>
<feature type="region of interest" description="Disordered" evidence="1">
    <location>
        <begin position="222"/>
        <end position="263"/>
    </location>
</feature>
<dbReference type="HOGENOM" id="CLU_035068_0_0_1"/>
<reference evidence="3" key="1">
    <citation type="journal article" date="2013" name="Genome Announc.">
        <title>Draft genome sequence of the grapevine dieback fungus Eutypa lata UCR-EL1.</title>
        <authorList>
            <person name="Blanco-Ulate B."/>
            <person name="Rolshausen P.E."/>
            <person name="Cantu D."/>
        </authorList>
    </citation>
    <scope>NUCLEOTIDE SEQUENCE [LARGE SCALE GENOMIC DNA]</scope>
    <source>
        <strain evidence="3">UCR-EL1</strain>
    </source>
</reference>
<dbReference type="KEGG" id="ela:UCREL1_402"/>
<evidence type="ECO:0000313" key="3">
    <source>
        <dbReference type="Proteomes" id="UP000012174"/>
    </source>
</evidence>
<gene>
    <name evidence="2" type="ORF">UCREL1_402</name>
</gene>
<feature type="region of interest" description="Disordered" evidence="1">
    <location>
        <begin position="153"/>
        <end position="177"/>
    </location>
</feature>
<dbReference type="OMA" id="GHLVWED"/>
<protein>
    <submittedName>
        <fullName evidence="2">Uncharacterized protein</fullName>
    </submittedName>
</protein>
<dbReference type="Proteomes" id="UP000012174">
    <property type="component" value="Unassembled WGS sequence"/>
</dbReference>
<dbReference type="AlphaFoldDB" id="M7T7E8"/>
<name>M7T7E8_EUTLA</name>
<evidence type="ECO:0000313" key="2">
    <source>
        <dbReference type="EMBL" id="EMR72562.1"/>
    </source>
</evidence>